<sequence length="1430" mass="155719">MAEPPTRDGEEHQTQQEARAQAGETLDAQNVFNNVIAARAVPGVTVEQALQAINFARLSDLEKAWIQRQLKAQRIELPEAFRVDESVLDRALEAQRAAKAAEQAAREARVAKAPEMTLEKRVGGIATRLILPEFERKKRDEKSFSIEAVIARYRAPAGSLDDAGVEMLKAKLTELGIEDLKEEGAEEAPAGVAAGAAPAEAGPAAGPIVGRPPEADEREARKRKEFRRFEYQGGMLIVEVFNYEGEEEERQESARGMGLPGWFEEIAGDPDKVRRCLDALGELYRNLHPKNVRVVPSRAKRNGPITGFRVQFIGAGEARPMPEAPADILVRVNEADGSGKKYYEAEGYDVWKDKEKQLIIRKYREEKIEALRQELLGTAAPPVRGAAPARPAEAGPVAGAPAPARAEAAPVTPAAIPPPEAGPAAPPRVEALPVAPPVAGAPPPPEAAPAPAPAPERPPAPPLTPDQMDLKNAAIRAWNELQLARAELRQAEQAFKGYDSWFNRTFRLNIHDNLRWKARDVQQEVEAKQAVYERALGEAAHAFVVDRRILQRDIEAGEAAPARPEAAPPAALAPERPPGIISPPPERREGEPEGEYLTRWERWKDAAKSVPLGMGKLAWGVASTLLGVRLAQSGIQYWSGRRALKKEATAIAPLVQELERASLASVSAEAEGVTRRAADIQAKAGAINAHITQLVRDGKMSDAEGRLFAERLNKTLQERARREEGTRQELNQEVAQILGDYFKRKVTGGEVTRQAMNTGLLLSGFQFARAVTYAGLTALQRATRARVQYERGLETARLATGGEARQPGFWDRGANRFVIRDITKRAISDYLRGISGVVSDLFSGRRVSKTEWAQRKMSFGKALGTTMIFAGLASLTHAEISESGFSPQAQIDRVLDAMEKQGVAATIGNNYLHNIEQLSFGLIRFGHGGALAVAEHPDQGLAKPAHAAEAPPVTPETVETDFFKAHPEYQRLEAQGLIDVKGHADGHVSVEIKLGVHEGGYRYAQQALRDLTVQELPIHGDKFTTLDATHVENTLANLNLLLKGKDLRFFDADQLDGVAHVAAGKLIIDDYAKFHALMQETLLKHSGTIITAENLGRHVEAVATVDNTSDAHWQHDLDMKTGVAEEGVAGHVAEHLDHKFIHQAEIQVAEHSIADLGIEGARVDAAHVIDEDSFQIQVGGQTIYVEAGQAVAISGTGYHDALSAPVALDNAYAGASLTEALDRAQQAHAAPVAKVAEGLSLADLNRELTQLEQPFQGAGLKWVSVLPSEGHDNFMLRFRDQYGDFHKVLINAQEGKITSVDGKELSAAVDLQSYARSLTEGLKPHSLVDLLNRDIRHGGIVDNDGDVHFGRVRFEQSWLREASSQHVDAFVGKHEWGVIVGAKAEAYQALANHLRDHPDSNATSVGDYLFRRAADLMEKGIAPAVREGIR</sequence>
<protein>
    <submittedName>
        <fullName evidence="2">Uncharacterized protein</fullName>
    </submittedName>
</protein>
<reference evidence="2 3" key="1">
    <citation type="journal article" date="2015" name="Nature">
        <title>rRNA introns, odd ribosomes, and small enigmatic genomes across a large radiation of phyla.</title>
        <authorList>
            <person name="Brown C.T."/>
            <person name="Hug L.A."/>
            <person name="Thomas B.C."/>
            <person name="Sharon I."/>
            <person name="Castelle C.J."/>
            <person name="Singh A."/>
            <person name="Wilkins M.J."/>
            <person name="Williams K.H."/>
            <person name="Banfield J.F."/>
        </authorList>
    </citation>
    <scope>NUCLEOTIDE SEQUENCE [LARGE SCALE GENOMIC DNA]</scope>
</reference>
<dbReference type="EMBL" id="LCQN01000002">
    <property type="protein sequence ID" value="KKW17522.1"/>
    <property type="molecule type" value="Genomic_DNA"/>
</dbReference>
<feature type="compositionally biased region" description="Basic and acidic residues" evidence="1">
    <location>
        <begin position="585"/>
        <end position="594"/>
    </location>
</feature>
<feature type="region of interest" description="Disordered" evidence="1">
    <location>
        <begin position="382"/>
        <end position="467"/>
    </location>
</feature>
<feature type="compositionally biased region" description="Low complexity" evidence="1">
    <location>
        <begin position="382"/>
        <end position="414"/>
    </location>
</feature>
<feature type="compositionally biased region" description="Pro residues" evidence="1">
    <location>
        <begin position="575"/>
        <end position="584"/>
    </location>
</feature>
<organism evidence="2 3">
    <name type="scientific">Candidatus Magasanikbacteria bacterium GW2011_GWA2_50_22</name>
    <dbReference type="NCBI Taxonomy" id="1619043"/>
    <lineage>
        <taxon>Bacteria</taxon>
        <taxon>Candidatus Magasanikiibacteriota</taxon>
    </lineage>
</organism>
<dbReference type="PANTHER" id="PTHR48125:SF10">
    <property type="entry name" value="OS12G0136300 PROTEIN"/>
    <property type="match status" value="1"/>
</dbReference>
<name>A0A0G1YR96_9BACT</name>
<feature type="region of interest" description="Disordered" evidence="1">
    <location>
        <begin position="558"/>
        <end position="594"/>
    </location>
</feature>
<accession>A0A0G1YR96</accession>
<evidence type="ECO:0000313" key="2">
    <source>
        <dbReference type="EMBL" id="KKW17522.1"/>
    </source>
</evidence>
<feature type="compositionally biased region" description="Low complexity" evidence="1">
    <location>
        <begin position="558"/>
        <end position="574"/>
    </location>
</feature>
<evidence type="ECO:0000313" key="3">
    <source>
        <dbReference type="Proteomes" id="UP000033982"/>
    </source>
</evidence>
<dbReference type="PANTHER" id="PTHR48125">
    <property type="entry name" value="LP07818P1"/>
    <property type="match status" value="1"/>
</dbReference>
<proteinExistence type="predicted"/>
<comment type="caution">
    <text evidence="2">The sequence shown here is derived from an EMBL/GenBank/DDBJ whole genome shotgun (WGS) entry which is preliminary data.</text>
</comment>
<feature type="region of interest" description="Disordered" evidence="1">
    <location>
        <begin position="1"/>
        <end position="22"/>
    </location>
</feature>
<feature type="compositionally biased region" description="Pro residues" evidence="1">
    <location>
        <begin position="434"/>
        <end position="464"/>
    </location>
</feature>
<feature type="compositionally biased region" description="Basic and acidic residues" evidence="1">
    <location>
        <begin position="1"/>
        <end position="14"/>
    </location>
</feature>
<evidence type="ECO:0000256" key="1">
    <source>
        <dbReference type="SAM" id="MobiDB-lite"/>
    </source>
</evidence>
<dbReference type="Proteomes" id="UP000033982">
    <property type="component" value="Unassembled WGS sequence"/>
</dbReference>
<gene>
    <name evidence="2" type="ORF">UY58_C0002G0008</name>
</gene>
<feature type="compositionally biased region" description="Pro residues" evidence="1">
    <location>
        <begin position="415"/>
        <end position="426"/>
    </location>
</feature>